<organism evidence="7 8">
    <name type="scientific">Clonostachys chloroleuca</name>
    <dbReference type="NCBI Taxonomy" id="1926264"/>
    <lineage>
        <taxon>Eukaryota</taxon>
        <taxon>Fungi</taxon>
        <taxon>Dikarya</taxon>
        <taxon>Ascomycota</taxon>
        <taxon>Pezizomycotina</taxon>
        <taxon>Sordariomycetes</taxon>
        <taxon>Hypocreomycetidae</taxon>
        <taxon>Hypocreales</taxon>
        <taxon>Bionectriaceae</taxon>
        <taxon>Clonostachys</taxon>
    </lineage>
</organism>
<feature type="transmembrane region" description="Helical" evidence="5">
    <location>
        <begin position="359"/>
        <end position="380"/>
    </location>
</feature>
<dbReference type="GO" id="GO:0022857">
    <property type="term" value="F:transmembrane transporter activity"/>
    <property type="evidence" value="ECO:0007669"/>
    <property type="project" value="InterPro"/>
</dbReference>
<keyword evidence="3 5" id="KW-1133">Transmembrane helix</keyword>
<dbReference type="InterPro" id="IPR002575">
    <property type="entry name" value="Aminoglycoside_PTrfase"/>
</dbReference>
<protein>
    <recommendedName>
        <fullName evidence="6">Major facilitator superfamily (MFS) profile domain-containing protein</fullName>
    </recommendedName>
</protein>
<dbReference type="Gene3D" id="3.90.1200.10">
    <property type="match status" value="1"/>
</dbReference>
<evidence type="ECO:0000256" key="1">
    <source>
        <dbReference type="ARBA" id="ARBA00004141"/>
    </source>
</evidence>
<dbReference type="InterPro" id="IPR020846">
    <property type="entry name" value="MFS_dom"/>
</dbReference>
<feature type="domain" description="Major facilitator superfamily (MFS) profile" evidence="6">
    <location>
        <begin position="53"/>
        <end position="519"/>
    </location>
</feature>
<dbReference type="SUPFAM" id="SSF103473">
    <property type="entry name" value="MFS general substrate transporter"/>
    <property type="match status" value="1"/>
</dbReference>
<feature type="transmembrane region" description="Helical" evidence="5">
    <location>
        <begin position="177"/>
        <end position="198"/>
    </location>
</feature>
<feature type="transmembrane region" description="Helical" evidence="5">
    <location>
        <begin position="210"/>
        <end position="228"/>
    </location>
</feature>
<proteinExistence type="predicted"/>
<evidence type="ECO:0000256" key="4">
    <source>
        <dbReference type="ARBA" id="ARBA00023136"/>
    </source>
</evidence>
<evidence type="ECO:0000259" key="6">
    <source>
        <dbReference type="PROSITE" id="PS50850"/>
    </source>
</evidence>
<feature type="transmembrane region" description="Helical" evidence="5">
    <location>
        <begin position="144"/>
        <end position="165"/>
    </location>
</feature>
<evidence type="ECO:0000256" key="2">
    <source>
        <dbReference type="ARBA" id="ARBA00022692"/>
    </source>
</evidence>
<evidence type="ECO:0000256" key="5">
    <source>
        <dbReference type="SAM" id="Phobius"/>
    </source>
</evidence>
<keyword evidence="8" id="KW-1185">Reference proteome</keyword>
<sequence>MTTTTITTTVTVSRSREDVPLSQFHVPEATSSSSSSRSQEHRAKFSKFKKVLTTAQLSVVNFTTSACNGMVVVALPAMTVALNLPKSLAFWPASTQGLATASCLLLMASVADAIGPKWVDVCGCLLCGFTMLGAGLIQTGEQLLAMRALSGVGLAMHLCSSVSILTKIIDRGRPRNLAFASLGLSQVLGFSFGLVTGGVLVDSLGWRAGWYIYAGITLLFTFPSLWTVPGSKEKGTPRQRIKNLTKNVDWVGAILGSTFMASLCYFLAVLSTDVERIHNADAIVCLCLAAVSCMCFIFWMHIQVKAQRPALIPNSLWRNHAFSTICATVALSYANMSSMELFASLFFQEVQQLSALQASIRLLPSFIVAAFLNVGVGMFVHKVPVIWLVVGSSLLCALAPLLMAVIQPEWTYWANAFVAQLFQPISADILSTIGLIIITDSFPDDTQALAGAVFNTAGQFGTAFGLAVLQVVSQQVSIRHDDLDKVNSIMEGYRASFWTMVGFMVLCWGDLITFLHRRAAIDGIVPEGSFPRAATQHGDFSAWNVLMDDKGISGVIDWDTAQFVPMPAAIHHPLFIADIPGWQNAVPENMTFEKDRKYLQNAIAKIVDKSNHPDAQSISRLLSNCFERQFFELSLHSKLTNERYIERRIQGSRVEKVELQKQPGAFLTIYTGLRTNPTILAL</sequence>
<feature type="transmembrane region" description="Helical" evidence="5">
    <location>
        <begin position="385"/>
        <end position="406"/>
    </location>
</feature>
<evidence type="ECO:0000256" key="3">
    <source>
        <dbReference type="ARBA" id="ARBA00022989"/>
    </source>
</evidence>
<feature type="transmembrane region" description="Helical" evidence="5">
    <location>
        <begin position="492"/>
        <end position="515"/>
    </location>
</feature>
<dbReference type="InterPro" id="IPR011009">
    <property type="entry name" value="Kinase-like_dom_sf"/>
</dbReference>
<dbReference type="Gene3D" id="1.20.1250.20">
    <property type="entry name" value="MFS general substrate transporter like domains"/>
    <property type="match status" value="2"/>
</dbReference>
<dbReference type="EMBL" id="CABFNP030000690">
    <property type="protein sequence ID" value="CAI6078185.1"/>
    <property type="molecule type" value="Genomic_DNA"/>
</dbReference>
<feature type="transmembrane region" description="Helical" evidence="5">
    <location>
        <begin position="248"/>
        <end position="268"/>
    </location>
</feature>
<dbReference type="InterPro" id="IPR036259">
    <property type="entry name" value="MFS_trans_sf"/>
</dbReference>
<comment type="subcellular location">
    <subcellularLocation>
        <location evidence="1">Membrane</location>
        <topology evidence="1">Multi-pass membrane protein</topology>
    </subcellularLocation>
</comment>
<evidence type="ECO:0000313" key="7">
    <source>
        <dbReference type="EMBL" id="CAI6078185.1"/>
    </source>
</evidence>
<dbReference type="InterPro" id="IPR011701">
    <property type="entry name" value="MFS"/>
</dbReference>
<feature type="transmembrane region" description="Helical" evidence="5">
    <location>
        <begin position="51"/>
        <end position="77"/>
    </location>
</feature>
<keyword evidence="4 5" id="KW-0472">Membrane</keyword>
<feature type="transmembrane region" description="Helical" evidence="5">
    <location>
        <begin position="280"/>
        <end position="300"/>
    </location>
</feature>
<dbReference type="PROSITE" id="PS50850">
    <property type="entry name" value="MFS"/>
    <property type="match status" value="1"/>
</dbReference>
<feature type="transmembrane region" description="Helical" evidence="5">
    <location>
        <begin position="412"/>
        <end position="437"/>
    </location>
</feature>
<evidence type="ECO:0000313" key="8">
    <source>
        <dbReference type="Proteomes" id="UP001160390"/>
    </source>
</evidence>
<name>A0AA35LU55_9HYPO</name>
<comment type="caution">
    <text evidence="7">The sequence shown here is derived from an EMBL/GenBank/DDBJ whole genome shotgun (WGS) entry which is preliminary data.</text>
</comment>
<feature type="transmembrane region" description="Helical" evidence="5">
    <location>
        <begin position="118"/>
        <end position="138"/>
    </location>
</feature>
<keyword evidence="2 5" id="KW-0812">Transmembrane</keyword>
<dbReference type="GO" id="GO:0016020">
    <property type="term" value="C:membrane"/>
    <property type="evidence" value="ECO:0007669"/>
    <property type="project" value="UniProtKB-SubCell"/>
</dbReference>
<dbReference type="Pfam" id="PF07690">
    <property type="entry name" value="MFS_1"/>
    <property type="match status" value="1"/>
</dbReference>
<feature type="transmembrane region" description="Helical" evidence="5">
    <location>
        <begin position="321"/>
        <end position="347"/>
    </location>
</feature>
<accession>A0AA35LU55</accession>
<dbReference type="SUPFAM" id="SSF56112">
    <property type="entry name" value="Protein kinase-like (PK-like)"/>
    <property type="match status" value="1"/>
</dbReference>
<feature type="transmembrane region" description="Helical" evidence="5">
    <location>
        <begin position="89"/>
        <end position="111"/>
    </location>
</feature>
<feature type="transmembrane region" description="Helical" evidence="5">
    <location>
        <begin position="449"/>
        <end position="472"/>
    </location>
</feature>
<gene>
    <name evidence="7" type="ORF">CCHLO57077_00015199</name>
</gene>
<dbReference type="AlphaFoldDB" id="A0AA35LU55"/>
<dbReference type="PANTHER" id="PTHR42718:SF27">
    <property type="entry name" value="TRANSPORTER, PUTATIVE-RELATED"/>
    <property type="match status" value="1"/>
</dbReference>
<reference evidence="7" key="1">
    <citation type="submission" date="2023-01" db="EMBL/GenBank/DDBJ databases">
        <authorList>
            <person name="Piombo E."/>
        </authorList>
    </citation>
    <scope>NUCLEOTIDE SEQUENCE</scope>
</reference>
<dbReference type="Proteomes" id="UP001160390">
    <property type="component" value="Unassembled WGS sequence"/>
</dbReference>
<dbReference type="Pfam" id="PF01636">
    <property type="entry name" value="APH"/>
    <property type="match status" value="1"/>
</dbReference>
<dbReference type="PANTHER" id="PTHR42718">
    <property type="entry name" value="MAJOR FACILITATOR SUPERFAMILY MULTIDRUG TRANSPORTER MFSC"/>
    <property type="match status" value="1"/>
</dbReference>